<evidence type="ECO:0000256" key="1">
    <source>
        <dbReference type="SAM" id="Phobius"/>
    </source>
</evidence>
<dbReference type="EMBL" id="MFSY01000097">
    <property type="protein sequence ID" value="OGI45078.1"/>
    <property type="molecule type" value="Genomic_DNA"/>
</dbReference>
<feature type="transmembrane region" description="Helical" evidence="1">
    <location>
        <begin position="85"/>
        <end position="105"/>
    </location>
</feature>
<organism evidence="2 3">
    <name type="scientific">Candidatus Muproteobacteria bacterium RIFCSPHIGHO2_01_FULL_65_16</name>
    <dbReference type="NCBI Taxonomy" id="1817764"/>
    <lineage>
        <taxon>Bacteria</taxon>
        <taxon>Pseudomonadati</taxon>
        <taxon>Pseudomonadota</taxon>
        <taxon>Candidatus Muproteobacteria</taxon>
    </lineage>
</organism>
<dbReference type="AlphaFoldDB" id="A0A1F6TJ16"/>
<evidence type="ECO:0000313" key="2">
    <source>
        <dbReference type="EMBL" id="OGI45078.1"/>
    </source>
</evidence>
<keyword evidence="1" id="KW-0472">Membrane</keyword>
<evidence type="ECO:0008006" key="4">
    <source>
        <dbReference type="Google" id="ProtNLM"/>
    </source>
</evidence>
<evidence type="ECO:0000313" key="3">
    <source>
        <dbReference type="Proteomes" id="UP000179360"/>
    </source>
</evidence>
<comment type="caution">
    <text evidence="2">The sequence shown here is derived from an EMBL/GenBank/DDBJ whole genome shotgun (WGS) entry which is preliminary data.</text>
</comment>
<feature type="transmembrane region" description="Helical" evidence="1">
    <location>
        <begin position="49"/>
        <end position="69"/>
    </location>
</feature>
<protein>
    <recommendedName>
        <fullName evidence="4">DUF2177 domain-containing protein</fullName>
    </recommendedName>
</protein>
<gene>
    <name evidence="2" type="ORF">A2637_03840</name>
</gene>
<feature type="transmembrane region" description="Helical" evidence="1">
    <location>
        <begin position="111"/>
        <end position="134"/>
    </location>
</feature>
<keyword evidence="1" id="KW-0812">Transmembrane</keyword>
<accession>A0A1F6TJ16</accession>
<keyword evidence="1" id="KW-1133">Transmembrane helix</keyword>
<name>A0A1F6TJ16_9PROT</name>
<reference evidence="2 3" key="1">
    <citation type="journal article" date="2016" name="Nat. Commun.">
        <title>Thousands of microbial genomes shed light on interconnected biogeochemical processes in an aquifer system.</title>
        <authorList>
            <person name="Anantharaman K."/>
            <person name="Brown C.T."/>
            <person name="Hug L.A."/>
            <person name="Sharon I."/>
            <person name="Castelle C.J."/>
            <person name="Probst A.J."/>
            <person name="Thomas B.C."/>
            <person name="Singh A."/>
            <person name="Wilkins M.J."/>
            <person name="Karaoz U."/>
            <person name="Brodie E.L."/>
            <person name="Williams K.H."/>
            <person name="Hubbard S.S."/>
            <person name="Banfield J.F."/>
        </authorList>
    </citation>
    <scope>NUCLEOTIDE SEQUENCE [LARGE SCALE GENOMIC DNA]</scope>
</reference>
<dbReference type="Proteomes" id="UP000179360">
    <property type="component" value="Unassembled WGS sequence"/>
</dbReference>
<feature type="transmembrane region" description="Helical" evidence="1">
    <location>
        <begin position="7"/>
        <end position="29"/>
    </location>
</feature>
<proteinExistence type="predicted"/>
<sequence length="140" mass="15669">MNLKRWLHASLAALAVILGLEIVLYTALLQDMYRETAAVWRPAPDLARLMPLLWAGMAVSTLFFTLIYAQGYERHKAGVAQGMRFGLYMGLFYFTLYGAVSYVVLPIPAVLAAWWFLGGIVEYVAAGAIVGWMYRTEQPT</sequence>